<evidence type="ECO:0000313" key="2">
    <source>
        <dbReference type="EMBL" id="KRM94560.1"/>
    </source>
</evidence>
<dbReference type="AlphaFoldDB" id="A0A0R2CT73"/>
<proteinExistence type="predicted"/>
<comment type="caution">
    <text evidence="2">The sequence shown here is derived from an EMBL/GenBank/DDBJ whole genome shotgun (WGS) entry which is preliminary data.</text>
</comment>
<dbReference type="STRING" id="1423802.FC56_GL001519"/>
<dbReference type="EMBL" id="AYZR01000004">
    <property type="protein sequence ID" value="KRM94560.1"/>
    <property type="molecule type" value="Genomic_DNA"/>
</dbReference>
<sequence length="169" mass="19427">MIIMGKGSRKRKERQAAMANSGADTTLTWQDQPIHTSNTNDPISFTAFLSERKSRGQQLLIAEFDDGAIYGGYNLHPIGNYTKFNQAFLNGIEDVFHQPITYKNDTMFFGEDELVVMDYPVPDKKQKDIAVFCLNAERIYSRFKQGPELKRYLDQLYNVMVKLAEQQTK</sequence>
<evidence type="ECO:0000313" key="3">
    <source>
        <dbReference type="Proteomes" id="UP000051256"/>
    </source>
</evidence>
<organism evidence="2 3">
    <name type="scientific">Lentilactobacillus senioris DSM 24302 = JCM 17472</name>
    <dbReference type="NCBI Taxonomy" id="1423802"/>
    <lineage>
        <taxon>Bacteria</taxon>
        <taxon>Bacillati</taxon>
        <taxon>Bacillota</taxon>
        <taxon>Bacilli</taxon>
        <taxon>Lactobacillales</taxon>
        <taxon>Lactobacillaceae</taxon>
        <taxon>Lentilactobacillus</taxon>
    </lineage>
</organism>
<feature type="region of interest" description="Disordered" evidence="1">
    <location>
        <begin position="1"/>
        <end position="36"/>
    </location>
</feature>
<dbReference type="PATRIC" id="fig|1423802.4.peg.1539"/>
<gene>
    <name evidence="2" type="ORF">FC56_GL001519</name>
</gene>
<name>A0A0R2CT73_9LACO</name>
<keyword evidence="3" id="KW-1185">Reference proteome</keyword>
<protein>
    <submittedName>
        <fullName evidence="2">Uncharacterized protein</fullName>
    </submittedName>
</protein>
<accession>A0A0R2CT73</accession>
<evidence type="ECO:0000256" key="1">
    <source>
        <dbReference type="SAM" id="MobiDB-lite"/>
    </source>
</evidence>
<reference evidence="2 3" key="1">
    <citation type="journal article" date="2015" name="Genome Announc.">
        <title>Expanding the biotechnology potential of lactobacilli through comparative genomics of 213 strains and associated genera.</title>
        <authorList>
            <person name="Sun Z."/>
            <person name="Harris H.M."/>
            <person name="McCann A."/>
            <person name="Guo C."/>
            <person name="Argimon S."/>
            <person name="Zhang W."/>
            <person name="Yang X."/>
            <person name="Jeffery I.B."/>
            <person name="Cooney J.C."/>
            <person name="Kagawa T.F."/>
            <person name="Liu W."/>
            <person name="Song Y."/>
            <person name="Salvetti E."/>
            <person name="Wrobel A."/>
            <person name="Rasinkangas P."/>
            <person name="Parkhill J."/>
            <person name="Rea M.C."/>
            <person name="O'Sullivan O."/>
            <person name="Ritari J."/>
            <person name="Douillard F.P."/>
            <person name="Paul Ross R."/>
            <person name="Yang R."/>
            <person name="Briner A.E."/>
            <person name="Felis G.E."/>
            <person name="de Vos W.M."/>
            <person name="Barrangou R."/>
            <person name="Klaenhammer T.R."/>
            <person name="Caufield P.W."/>
            <person name="Cui Y."/>
            <person name="Zhang H."/>
            <person name="O'Toole P.W."/>
        </authorList>
    </citation>
    <scope>NUCLEOTIDE SEQUENCE [LARGE SCALE GENOMIC DNA]</scope>
    <source>
        <strain evidence="2 3">DSM 24302</strain>
    </source>
</reference>
<dbReference type="Proteomes" id="UP000051256">
    <property type="component" value="Unassembled WGS sequence"/>
</dbReference>
<feature type="compositionally biased region" description="Polar residues" evidence="1">
    <location>
        <begin position="22"/>
        <end position="36"/>
    </location>
</feature>